<feature type="transmembrane region" description="Helical" evidence="11">
    <location>
        <begin position="713"/>
        <end position="732"/>
    </location>
</feature>
<keyword evidence="8 11" id="KW-1133">Transmembrane helix</keyword>
<evidence type="ECO:0000256" key="7">
    <source>
        <dbReference type="ARBA" id="ARBA00022824"/>
    </source>
</evidence>
<feature type="transmembrane region" description="Helical" evidence="11">
    <location>
        <begin position="898"/>
        <end position="922"/>
    </location>
</feature>
<dbReference type="InterPro" id="IPR045687">
    <property type="entry name" value="PIGG/GPI7_C"/>
</dbReference>
<dbReference type="InterPro" id="IPR017850">
    <property type="entry name" value="Alkaline_phosphatase_core_sf"/>
</dbReference>
<dbReference type="Pfam" id="PF01663">
    <property type="entry name" value="Phosphodiest"/>
    <property type="match status" value="1"/>
</dbReference>
<dbReference type="PANTHER" id="PTHR23071:SF1">
    <property type="entry name" value="GPI ETHANOLAMINE PHOSPHATE TRANSFERASE 3"/>
    <property type="match status" value="1"/>
</dbReference>
<reference evidence="13 14" key="1">
    <citation type="journal article" date="2018" name="Evol. Lett.">
        <title>Horizontal gene cluster transfer increased hallucinogenic mushroom diversity.</title>
        <authorList>
            <person name="Reynolds H.T."/>
            <person name="Vijayakumar V."/>
            <person name="Gluck-Thaler E."/>
            <person name="Korotkin H.B."/>
            <person name="Matheny P.B."/>
            <person name="Slot J.C."/>
        </authorList>
    </citation>
    <scope>NUCLEOTIDE SEQUENCE [LARGE SCALE GENOMIC DNA]</scope>
    <source>
        <strain evidence="13 14">SRW20</strain>
    </source>
</reference>
<keyword evidence="14" id="KW-1185">Reference proteome</keyword>
<dbReference type="GO" id="GO:0006506">
    <property type="term" value="P:GPI anchor biosynthetic process"/>
    <property type="evidence" value="ECO:0007669"/>
    <property type="project" value="UniProtKB-UniPathway"/>
</dbReference>
<accession>A0A409VRV3</accession>
<feature type="transmembrane region" description="Helical" evidence="11">
    <location>
        <begin position="687"/>
        <end position="707"/>
    </location>
</feature>
<dbReference type="PANTHER" id="PTHR23071">
    <property type="entry name" value="PHOSPHATIDYLINOSITOL GLYCAN"/>
    <property type="match status" value="1"/>
</dbReference>
<keyword evidence="5" id="KW-0808">Transferase</keyword>
<keyword evidence="7" id="KW-0256">Endoplasmic reticulum</keyword>
<evidence type="ECO:0000256" key="8">
    <source>
        <dbReference type="ARBA" id="ARBA00022989"/>
    </source>
</evidence>
<name>A0A409VRV3_9AGAR</name>
<protein>
    <recommendedName>
        <fullName evidence="12">GPI ethanolamine phosphate transferase 2 C-terminal domain-containing protein</fullName>
    </recommendedName>
</protein>
<dbReference type="InterPro" id="IPR037675">
    <property type="entry name" value="PIG-O_N"/>
</dbReference>
<feature type="transmembrane region" description="Helical" evidence="11">
    <location>
        <begin position="1013"/>
        <end position="1031"/>
    </location>
</feature>
<feature type="transmembrane region" description="Helical" evidence="11">
    <location>
        <begin position="928"/>
        <end position="946"/>
    </location>
</feature>
<feature type="transmembrane region" description="Helical" evidence="11">
    <location>
        <begin position="1076"/>
        <end position="1098"/>
    </location>
</feature>
<evidence type="ECO:0000256" key="11">
    <source>
        <dbReference type="SAM" id="Phobius"/>
    </source>
</evidence>
<organism evidence="13 14">
    <name type="scientific">Gymnopilus dilepis</name>
    <dbReference type="NCBI Taxonomy" id="231916"/>
    <lineage>
        <taxon>Eukaryota</taxon>
        <taxon>Fungi</taxon>
        <taxon>Dikarya</taxon>
        <taxon>Basidiomycota</taxon>
        <taxon>Agaricomycotina</taxon>
        <taxon>Agaricomycetes</taxon>
        <taxon>Agaricomycetidae</taxon>
        <taxon>Agaricales</taxon>
        <taxon>Agaricineae</taxon>
        <taxon>Hymenogastraceae</taxon>
        <taxon>Gymnopilus</taxon>
    </lineage>
</organism>
<evidence type="ECO:0000256" key="1">
    <source>
        <dbReference type="ARBA" id="ARBA00004477"/>
    </source>
</evidence>
<evidence type="ECO:0000259" key="12">
    <source>
        <dbReference type="Pfam" id="PF19316"/>
    </source>
</evidence>
<evidence type="ECO:0000256" key="10">
    <source>
        <dbReference type="ARBA" id="ARBA00023180"/>
    </source>
</evidence>
<evidence type="ECO:0000256" key="9">
    <source>
        <dbReference type="ARBA" id="ARBA00023136"/>
    </source>
</evidence>
<dbReference type="CDD" id="cd16023">
    <property type="entry name" value="GPI_EPT_3"/>
    <property type="match status" value="1"/>
</dbReference>
<keyword evidence="4" id="KW-0337">GPI-anchor biosynthesis</keyword>
<comment type="similarity">
    <text evidence="3">Belongs to the PIGG/PIGN/PIGO family. PIGO subfamily.</text>
</comment>
<dbReference type="Gene3D" id="3.40.720.10">
    <property type="entry name" value="Alkaline Phosphatase, subunit A"/>
    <property type="match status" value="1"/>
</dbReference>
<comment type="pathway">
    <text evidence="2">Glycolipid biosynthesis; glycosylphosphatidylinositol-anchor biosynthesis.</text>
</comment>
<keyword evidence="6 11" id="KW-0812">Transmembrane</keyword>
<dbReference type="Pfam" id="PF19316">
    <property type="entry name" value="PIGO_PIGG"/>
    <property type="match status" value="1"/>
</dbReference>
<evidence type="ECO:0000256" key="5">
    <source>
        <dbReference type="ARBA" id="ARBA00022679"/>
    </source>
</evidence>
<keyword evidence="10" id="KW-0325">Glycoprotein</keyword>
<dbReference type="Proteomes" id="UP000284706">
    <property type="component" value="Unassembled WGS sequence"/>
</dbReference>
<feature type="transmembrane region" description="Helical" evidence="11">
    <location>
        <begin position="865"/>
        <end position="886"/>
    </location>
</feature>
<evidence type="ECO:0000313" key="14">
    <source>
        <dbReference type="Proteomes" id="UP000284706"/>
    </source>
</evidence>
<feature type="transmembrane region" description="Helical" evidence="11">
    <location>
        <begin position="655"/>
        <end position="675"/>
    </location>
</feature>
<dbReference type="OrthoDB" id="272139at2759"/>
<feature type="transmembrane region" description="Helical" evidence="11">
    <location>
        <begin position="1113"/>
        <end position="1135"/>
    </location>
</feature>
<dbReference type="InterPro" id="IPR002591">
    <property type="entry name" value="Phosphodiest/P_Trfase"/>
</dbReference>
<evidence type="ECO:0000256" key="3">
    <source>
        <dbReference type="ARBA" id="ARBA00008695"/>
    </source>
</evidence>
<feature type="transmembrane region" description="Helical" evidence="11">
    <location>
        <begin position="785"/>
        <end position="801"/>
    </location>
</feature>
<feature type="domain" description="GPI ethanolamine phosphate transferase 2 C-terminal" evidence="12">
    <location>
        <begin position="989"/>
        <end position="1133"/>
    </location>
</feature>
<dbReference type="InParanoid" id="A0A409VRV3"/>
<evidence type="ECO:0000313" key="13">
    <source>
        <dbReference type="EMBL" id="PPQ68992.1"/>
    </source>
</evidence>
<feature type="transmembrane region" description="Helical" evidence="11">
    <location>
        <begin position="590"/>
        <end position="610"/>
    </location>
</feature>
<feature type="transmembrane region" description="Helical" evidence="11">
    <location>
        <begin position="166"/>
        <end position="186"/>
    </location>
</feature>
<dbReference type="InterPro" id="IPR039524">
    <property type="entry name" value="PIGO/GPI13"/>
</dbReference>
<feature type="transmembrane region" description="Helical" evidence="11">
    <location>
        <begin position="813"/>
        <end position="836"/>
    </location>
</feature>
<sequence>MAPWSSDLMDCFQSVKPELESDFTPAAYNKLLNTLFPVNTPYTVFPQVHRHEEFTNVTARTTFTVYFKSTPVFLLDLHSYPTLSRISAREAADDHMRLHVRDLMPYCPLTTLHAVCAFGTRLAFYSASAGEAIHPARAPAPEQHQDSTPADWWDCDLLEDDGAIRLLIWVFLIHVAGIYLFTRGFLLTRLSLSNTSTCSEPNCGIVPTHKRAVLLIIDSLRFDFVSPNPPTPESPFHHNVLTLPQELTAKHPRHSFIFNSYADPPTTTLQRIKGITTGSLPTFVDLGNNFGGSSIAEDSILKQLKQAGKKLAFMGDDTWMSVFPDTFEPNMRFPYDSFNVEDLHTVDEGVIRHLFPLLEDASKPFDFLIGHFLGVDHVGHRVGPDHPSMKAKLQQMNDVLTQVVDLLEEDTLLVVLGDHGMDRSGDHGGDGTLETSAGMWIYSKGAPLTDPSPRVPGGLLQYKTFPGANSRHRSIQQIDLLPTISLLLGVPIPFNNLGTVIPELFWRGNRIQTLKKALEVNTVQIMKYLDTYRSSPSGGELDEAWQNIQGAWRATQNPGLSVDSELVTFMNFNRVALSACRAMWAQFNPVLMGLGLILLGMGLCASWAVYSGLWDARKEWDSWISPRLSHAVHVAAGGAISGIVGYFTLGPFTPGVAAADWAIFVGSLVSSMALITSSPPKMDFQTLKSIPVILLLHSVAFLSNSFTFWEDRIICFLLMTSLVPYVLTGISAPSTRLRYRILGFSLLFAVCVRLMATSTICREEQQPYCHVTFFASSSLPEPPRLVLYLSIPVAIALPLFFKRVLHITRADSGLAGTFLSLFLTPALLGGALYWIMEWADSAAVFGEEWAAPLRLSRTWVARSSFAWMAIVGIGLCLVVPLCLDIEVTTEGEKRQVKIVGYANAFGSPYLLFWSTSFALVYICTQLTGQVVLALAAIALVSFLELLDSVRDARGIQAAFESSTPSSVLNAAASLRLSPPIRFADVVPIALLGLHSFYATGHQATISSLQWKSAFLLTPTVTYPFSVITVVLNSVGPIFIFALAVPLVAVWNRAPLSTAEGQPAKDLDVQVKGESTLAALGVMIYYSALLLGTSFSAAILRRHLMVWKVFAPRFMAAVLELLAVDVGVLLGLGIGLERITWRVRTMFGARASTTAQTAQ</sequence>
<dbReference type="SUPFAM" id="SSF53649">
    <property type="entry name" value="Alkaline phosphatase-like"/>
    <property type="match status" value="1"/>
</dbReference>
<evidence type="ECO:0000256" key="6">
    <source>
        <dbReference type="ARBA" id="ARBA00022692"/>
    </source>
</evidence>
<dbReference type="STRING" id="231916.A0A409VRV3"/>
<dbReference type="FunCoup" id="A0A409VRV3">
    <property type="interactions" value="144"/>
</dbReference>
<dbReference type="AlphaFoldDB" id="A0A409VRV3"/>
<proteinExistence type="inferred from homology"/>
<evidence type="ECO:0000256" key="4">
    <source>
        <dbReference type="ARBA" id="ARBA00022502"/>
    </source>
</evidence>
<gene>
    <name evidence="13" type="ORF">CVT26_001926</name>
</gene>
<comment type="caution">
    <text evidence="13">The sequence shown here is derived from an EMBL/GenBank/DDBJ whole genome shotgun (WGS) entry which is preliminary data.</text>
</comment>
<feature type="transmembrane region" description="Helical" evidence="11">
    <location>
        <begin position="631"/>
        <end position="649"/>
    </location>
</feature>
<evidence type="ECO:0000256" key="2">
    <source>
        <dbReference type="ARBA" id="ARBA00004687"/>
    </source>
</evidence>
<dbReference type="GO" id="GO:0051377">
    <property type="term" value="F:mannose-ethanolamine phosphotransferase activity"/>
    <property type="evidence" value="ECO:0007669"/>
    <property type="project" value="InterPro"/>
</dbReference>
<dbReference type="GO" id="GO:0005789">
    <property type="term" value="C:endoplasmic reticulum membrane"/>
    <property type="evidence" value="ECO:0007669"/>
    <property type="project" value="UniProtKB-SubCell"/>
</dbReference>
<comment type="subcellular location">
    <subcellularLocation>
        <location evidence="1">Endoplasmic reticulum membrane</location>
        <topology evidence="1">Multi-pass membrane protein</topology>
    </subcellularLocation>
</comment>
<dbReference type="EMBL" id="NHYE01005583">
    <property type="protein sequence ID" value="PPQ68992.1"/>
    <property type="molecule type" value="Genomic_DNA"/>
</dbReference>
<dbReference type="UniPathway" id="UPA00196"/>
<keyword evidence="9 11" id="KW-0472">Membrane</keyword>